<dbReference type="SUPFAM" id="SSF55874">
    <property type="entry name" value="ATPase domain of HSP90 chaperone/DNA topoisomerase II/histidine kinase"/>
    <property type="match status" value="1"/>
</dbReference>
<dbReference type="SUPFAM" id="SSF52172">
    <property type="entry name" value="CheY-like"/>
    <property type="match status" value="1"/>
</dbReference>
<dbReference type="Gene3D" id="3.40.50.2300">
    <property type="match status" value="1"/>
</dbReference>
<gene>
    <name evidence="9" type="ORF">FNA46_11395</name>
</gene>
<dbReference type="InterPro" id="IPR004358">
    <property type="entry name" value="Sig_transdc_His_kin-like_C"/>
</dbReference>
<dbReference type="SMART" id="SM00387">
    <property type="entry name" value="HATPase_c"/>
    <property type="match status" value="1"/>
</dbReference>
<keyword evidence="3 4" id="KW-0597">Phosphoprotein</keyword>
<evidence type="ECO:0000256" key="1">
    <source>
        <dbReference type="ARBA" id="ARBA00000085"/>
    </source>
</evidence>
<reference evidence="9 10" key="1">
    <citation type="submission" date="2019-07" db="EMBL/GenBank/DDBJ databases">
        <title>Ln-dependent methylotrophs.</title>
        <authorList>
            <person name="Tani A."/>
        </authorList>
    </citation>
    <scope>NUCLEOTIDE SEQUENCE [LARGE SCALE GENOMIC DNA]</scope>
    <source>
        <strain evidence="9 10">SM12</strain>
    </source>
</reference>
<dbReference type="InterPro" id="IPR000014">
    <property type="entry name" value="PAS"/>
</dbReference>
<dbReference type="SUPFAM" id="SSF55785">
    <property type="entry name" value="PYP-like sensor domain (PAS domain)"/>
    <property type="match status" value="1"/>
</dbReference>
<feature type="domain" description="PAC" evidence="8">
    <location>
        <begin position="86"/>
        <end position="138"/>
    </location>
</feature>
<dbReference type="InterPro" id="IPR003661">
    <property type="entry name" value="HisK_dim/P_dom"/>
</dbReference>
<dbReference type="InterPro" id="IPR035965">
    <property type="entry name" value="PAS-like_dom_sf"/>
</dbReference>
<evidence type="ECO:0000313" key="9">
    <source>
        <dbReference type="EMBL" id="TRL38765.1"/>
    </source>
</evidence>
<organism evidence="9 10">
    <name type="scientific">Rhizobium straminoryzae</name>
    <dbReference type="NCBI Taxonomy" id="1387186"/>
    <lineage>
        <taxon>Bacteria</taxon>
        <taxon>Pseudomonadati</taxon>
        <taxon>Pseudomonadota</taxon>
        <taxon>Alphaproteobacteria</taxon>
        <taxon>Hyphomicrobiales</taxon>
        <taxon>Rhizobiaceae</taxon>
        <taxon>Rhizobium/Agrobacterium group</taxon>
        <taxon>Rhizobium</taxon>
    </lineage>
</organism>
<dbReference type="SMART" id="SM00388">
    <property type="entry name" value="HisKA"/>
    <property type="match status" value="1"/>
</dbReference>
<dbReference type="AlphaFoldDB" id="A0A549TA77"/>
<keyword evidence="10" id="KW-1185">Reference proteome</keyword>
<dbReference type="GO" id="GO:0000155">
    <property type="term" value="F:phosphorelay sensor kinase activity"/>
    <property type="evidence" value="ECO:0007669"/>
    <property type="project" value="InterPro"/>
</dbReference>
<feature type="domain" description="Response regulatory" evidence="6">
    <location>
        <begin position="404"/>
        <end position="515"/>
    </location>
</feature>
<dbReference type="InterPro" id="IPR036097">
    <property type="entry name" value="HisK_dim/P_sf"/>
</dbReference>
<dbReference type="PROSITE" id="PS50112">
    <property type="entry name" value="PAS"/>
    <property type="match status" value="1"/>
</dbReference>
<feature type="domain" description="PAS" evidence="7">
    <location>
        <begin position="11"/>
        <end position="84"/>
    </location>
</feature>
<dbReference type="Pfam" id="PF13426">
    <property type="entry name" value="PAS_9"/>
    <property type="match status" value="1"/>
</dbReference>
<accession>A0A549TA77</accession>
<dbReference type="PANTHER" id="PTHR43065">
    <property type="entry name" value="SENSOR HISTIDINE KINASE"/>
    <property type="match status" value="1"/>
</dbReference>
<dbReference type="Gene3D" id="3.30.565.10">
    <property type="entry name" value="Histidine kinase-like ATPase, C-terminal domain"/>
    <property type="match status" value="1"/>
</dbReference>
<dbReference type="InterPro" id="IPR003594">
    <property type="entry name" value="HATPase_dom"/>
</dbReference>
<feature type="modified residue" description="4-aspartylphosphate" evidence="4">
    <location>
        <position position="454"/>
    </location>
</feature>
<dbReference type="PROSITE" id="PS50110">
    <property type="entry name" value="RESPONSE_REGULATORY"/>
    <property type="match status" value="1"/>
</dbReference>
<evidence type="ECO:0000259" key="7">
    <source>
        <dbReference type="PROSITE" id="PS50112"/>
    </source>
</evidence>
<dbReference type="SUPFAM" id="SSF47384">
    <property type="entry name" value="Homodimeric domain of signal transducing histidine kinase"/>
    <property type="match status" value="1"/>
</dbReference>
<evidence type="ECO:0000256" key="3">
    <source>
        <dbReference type="ARBA" id="ARBA00022553"/>
    </source>
</evidence>
<dbReference type="PRINTS" id="PR00344">
    <property type="entry name" value="BCTRLSENSOR"/>
</dbReference>
<dbReference type="InterPro" id="IPR036890">
    <property type="entry name" value="HATPase_C_sf"/>
</dbReference>
<dbReference type="PROSITE" id="PS50109">
    <property type="entry name" value="HIS_KIN"/>
    <property type="match status" value="1"/>
</dbReference>
<evidence type="ECO:0000256" key="4">
    <source>
        <dbReference type="PROSITE-ProRule" id="PRU00169"/>
    </source>
</evidence>
<dbReference type="InterPro" id="IPR005467">
    <property type="entry name" value="His_kinase_dom"/>
</dbReference>
<comment type="catalytic activity">
    <reaction evidence="1">
        <text>ATP + protein L-histidine = ADP + protein N-phospho-L-histidine.</text>
        <dbReference type="EC" id="2.7.13.3"/>
    </reaction>
</comment>
<dbReference type="PANTHER" id="PTHR43065:SF49">
    <property type="entry name" value="HISTIDINE KINASE"/>
    <property type="match status" value="1"/>
</dbReference>
<evidence type="ECO:0000259" key="5">
    <source>
        <dbReference type="PROSITE" id="PS50109"/>
    </source>
</evidence>
<sequence>MADGQTLRLETDDHYRLLINALTDHAIYMVDPLGYVASWNPGAERVKGYSAHEIIGQHFSTFYTPEDRAAGEPQRGLQAARRDGRFEKEGWRVRKNGERFWANVVIDAIHDDQGMLLGFAKITRDISDKHAAQIQLSQAREELFQAQKMEAIGQLTGGIAHDFNNLLTAILGSLQMLQKRLPPDPQTTPLVTNAIRGAERGAALTQRLLAFARRQELDVRPVDVRDLVEGMVELARRSLPPNVMIDIDCDAGLPAVMTDVNQLETALLNLIVNARDAMPGGGLIRVTARAQEITRCAGKLTPGLYVALCVIDDGEGMDAETLARASTPFFTTKGVGKGTGLGLSMVQGLTEQSGGELRLTSLPGAGTTVTLMMPGLERAAEATMRTEDARTMMQDTPDAGRALTVLAVDDDALVLMNTGMMLEDLGHTVIEAYNGADALAVVESGREIDVVITDHSMPRMTGAELAGRIRQLRPHLPIVLATGYAELPSGEGTHLPRLPKPFTQQQLRELLANLAAPG</sequence>
<dbReference type="EMBL" id="VJMG01000028">
    <property type="protein sequence ID" value="TRL38765.1"/>
    <property type="molecule type" value="Genomic_DNA"/>
</dbReference>
<comment type="caution">
    <text evidence="9">The sequence shown here is derived from an EMBL/GenBank/DDBJ whole genome shotgun (WGS) entry which is preliminary data.</text>
</comment>
<dbReference type="PROSITE" id="PS50113">
    <property type="entry name" value="PAC"/>
    <property type="match status" value="1"/>
</dbReference>
<proteinExistence type="predicted"/>
<dbReference type="Pfam" id="PF02518">
    <property type="entry name" value="HATPase_c"/>
    <property type="match status" value="1"/>
</dbReference>
<dbReference type="Proteomes" id="UP000316801">
    <property type="component" value="Unassembled WGS sequence"/>
</dbReference>
<dbReference type="CDD" id="cd00130">
    <property type="entry name" value="PAS"/>
    <property type="match status" value="1"/>
</dbReference>
<dbReference type="SMART" id="SM00091">
    <property type="entry name" value="PAS"/>
    <property type="match status" value="1"/>
</dbReference>
<dbReference type="RefSeq" id="WP_143125324.1">
    <property type="nucleotide sequence ID" value="NZ_VJMG01000028.1"/>
</dbReference>
<dbReference type="Gene3D" id="1.10.287.130">
    <property type="match status" value="1"/>
</dbReference>
<evidence type="ECO:0000259" key="6">
    <source>
        <dbReference type="PROSITE" id="PS50110"/>
    </source>
</evidence>
<dbReference type="CDD" id="cd00082">
    <property type="entry name" value="HisKA"/>
    <property type="match status" value="1"/>
</dbReference>
<dbReference type="EC" id="2.7.13.3" evidence="2"/>
<dbReference type="SMART" id="SM00448">
    <property type="entry name" value="REC"/>
    <property type="match status" value="1"/>
</dbReference>
<evidence type="ECO:0000259" key="8">
    <source>
        <dbReference type="PROSITE" id="PS50113"/>
    </source>
</evidence>
<evidence type="ECO:0000313" key="10">
    <source>
        <dbReference type="Proteomes" id="UP000316801"/>
    </source>
</evidence>
<dbReference type="Pfam" id="PF00072">
    <property type="entry name" value="Response_reg"/>
    <property type="match status" value="1"/>
</dbReference>
<dbReference type="InterPro" id="IPR001789">
    <property type="entry name" value="Sig_transdc_resp-reg_receiver"/>
</dbReference>
<protein>
    <recommendedName>
        <fullName evidence="2">histidine kinase</fullName>
        <ecNumber evidence="2">2.7.13.3</ecNumber>
    </recommendedName>
</protein>
<dbReference type="NCBIfam" id="TIGR00229">
    <property type="entry name" value="sensory_box"/>
    <property type="match status" value="1"/>
</dbReference>
<dbReference type="Pfam" id="PF00512">
    <property type="entry name" value="HisKA"/>
    <property type="match status" value="1"/>
</dbReference>
<name>A0A549TA77_9HYPH</name>
<dbReference type="InterPro" id="IPR011006">
    <property type="entry name" value="CheY-like_superfamily"/>
</dbReference>
<dbReference type="Gene3D" id="3.30.450.20">
    <property type="entry name" value="PAS domain"/>
    <property type="match status" value="1"/>
</dbReference>
<feature type="domain" description="Histidine kinase" evidence="5">
    <location>
        <begin position="158"/>
        <end position="377"/>
    </location>
</feature>
<evidence type="ECO:0000256" key="2">
    <source>
        <dbReference type="ARBA" id="ARBA00012438"/>
    </source>
</evidence>
<dbReference type="InterPro" id="IPR000700">
    <property type="entry name" value="PAS-assoc_C"/>
</dbReference>